<dbReference type="Gene3D" id="3.40.630.30">
    <property type="match status" value="1"/>
</dbReference>
<keyword evidence="2 4" id="KW-0012">Acyltransferase</keyword>
<dbReference type="InterPro" id="IPR050832">
    <property type="entry name" value="Bact_Acetyltransf"/>
</dbReference>
<feature type="domain" description="N-acetyltransferase" evidence="3">
    <location>
        <begin position="76"/>
        <end position="218"/>
    </location>
</feature>
<sequence>MITPLPFDSSLFGYAVGKCMVGEEWSQSDFLEAARSFRLVYLFSEEPLPIENSPIQPIDLRLTYFKNLKRQNANSAEIHSYAGTLTENLLNLALESGVFSRFHTDPNFVNLEFEKLYQRWIEKALTQHEVLLAKNQAGLVTCSIAEHDAQIGLIAVQKDQRGKGWGKKLIQAAENFAIQKEAQTMTIATQAANLPASALYKSLGYQLIERKYIYHFWR</sequence>
<proteinExistence type="predicted"/>
<evidence type="ECO:0000313" key="5">
    <source>
        <dbReference type="EMBL" id="PZV76691.1"/>
    </source>
</evidence>
<protein>
    <submittedName>
        <fullName evidence="4">dTDP-4-amino-4,6-dideoxy-D-galactose acyltransferase</fullName>
    </submittedName>
</protein>
<dbReference type="InterPro" id="IPR000182">
    <property type="entry name" value="GNAT_dom"/>
</dbReference>
<name>A0A326RIS7_9BACT</name>
<dbReference type="SUPFAM" id="SSF55729">
    <property type="entry name" value="Acyl-CoA N-acyltransferases (Nat)"/>
    <property type="match status" value="1"/>
</dbReference>
<dbReference type="AlphaFoldDB" id="A0A326RIS7"/>
<evidence type="ECO:0000256" key="2">
    <source>
        <dbReference type="ARBA" id="ARBA00023315"/>
    </source>
</evidence>
<dbReference type="PROSITE" id="PS51186">
    <property type="entry name" value="GNAT"/>
    <property type="match status" value="1"/>
</dbReference>
<keyword evidence="1 4" id="KW-0808">Transferase</keyword>
<dbReference type="InterPro" id="IPR016181">
    <property type="entry name" value="Acyl_CoA_acyltransferase"/>
</dbReference>
<reference evidence="4 6" key="1">
    <citation type="submission" date="2018-06" db="EMBL/GenBank/DDBJ databases">
        <title>Genomic Encyclopedia of Archaeal and Bacterial Type Strains, Phase II (KMG-II): from individual species to whole genera.</title>
        <authorList>
            <person name="Goeker M."/>
        </authorList>
    </citation>
    <scope>NUCLEOTIDE SEQUENCE [LARGE SCALE GENOMIC DNA]</scope>
    <source>
        <strain evidence="4 6">T4</strain>
    </source>
</reference>
<evidence type="ECO:0000259" key="3">
    <source>
        <dbReference type="PROSITE" id="PS51186"/>
    </source>
</evidence>
<accession>A0A326RIS7</accession>
<dbReference type="PANTHER" id="PTHR43877:SF2">
    <property type="entry name" value="AMINOALKYLPHOSPHONATE N-ACETYLTRANSFERASE-RELATED"/>
    <property type="match status" value="1"/>
</dbReference>
<dbReference type="GO" id="GO:0016747">
    <property type="term" value="F:acyltransferase activity, transferring groups other than amino-acyl groups"/>
    <property type="evidence" value="ECO:0007669"/>
    <property type="project" value="InterPro"/>
</dbReference>
<dbReference type="EMBL" id="QKTX01000024">
    <property type="protein sequence ID" value="PZV76691.1"/>
    <property type="molecule type" value="Genomic_DNA"/>
</dbReference>
<evidence type="ECO:0000313" key="6">
    <source>
        <dbReference type="Proteomes" id="UP000248917"/>
    </source>
</evidence>
<evidence type="ECO:0000256" key="1">
    <source>
        <dbReference type="ARBA" id="ARBA00022679"/>
    </source>
</evidence>
<keyword evidence="6" id="KW-1185">Reference proteome</keyword>
<dbReference type="Pfam" id="PF00583">
    <property type="entry name" value="Acetyltransf_1"/>
    <property type="match status" value="1"/>
</dbReference>
<dbReference type="CDD" id="cd04301">
    <property type="entry name" value="NAT_SF"/>
    <property type="match status" value="1"/>
</dbReference>
<dbReference type="EMBL" id="QKTX01000024">
    <property type="protein sequence ID" value="PZV76689.1"/>
    <property type="molecule type" value="Genomic_DNA"/>
</dbReference>
<evidence type="ECO:0000313" key="4">
    <source>
        <dbReference type="EMBL" id="PZV76689.1"/>
    </source>
</evidence>
<organism evidence="4 6">
    <name type="scientific">Algoriphagus aquaeductus</name>
    <dbReference type="NCBI Taxonomy" id="475299"/>
    <lineage>
        <taxon>Bacteria</taxon>
        <taxon>Pseudomonadati</taxon>
        <taxon>Bacteroidota</taxon>
        <taxon>Cytophagia</taxon>
        <taxon>Cytophagales</taxon>
        <taxon>Cyclobacteriaceae</taxon>
        <taxon>Algoriphagus</taxon>
    </lineage>
</organism>
<comment type="caution">
    <text evidence="4">The sequence shown here is derived from an EMBL/GenBank/DDBJ whole genome shotgun (WGS) entry which is preliminary data.</text>
</comment>
<dbReference type="PANTHER" id="PTHR43877">
    <property type="entry name" value="AMINOALKYLPHOSPHONATE N-ACETYLTRANSFERASE-RELATED-RELATED"/>
    <property type="match status" value="1"/>
</dbReference>
<gene>
    <name evidence="4" type="ORF">CLV31_12414</name>
    <name evidence="5" type="ORF">CLV31_12416</name>
</gene>
<dbReference type="Proteomes" id="UP000248917">
    <property type="component" value="Unassembled WGS sequence"/>
</dbReference>